<dbReference type="AlphaFoldDB" id="A0A382GA95"/>
<dbReference type="EMBL" id="UINC01053964">
    <property type="protein sequence ID" value="SVB71121.1"/>
    <property type="molecule type" value="Genomic_DNA"/>
</dbReference>
<evidence type="ECO:0000256" key="4">
    <source>
        <dbReference type="ARBA" id="ARBA00022692"/>
    </source>
</evidence>
<evidence type="ECO:0000256" key="1">
    <source>
        <dbReference type="ARBA" id="ARBA00004651"/>
    </source>
</evidence>
<feature type="transmembrane region" description="Helical" evidence="7">
    <location>
        <begin position="178"/>
        <end position="201"/>
    </location>
</feature>
<evidence type="ECO:0000313" key="8">
    <source>
        <dbReference type="EMBL" id="SVB71121.1"/>
    </source>
</evidence>
<dbReference type="InterPro" id="IPR011701">
    <property type="entry name" value="MFS"/>
</dbReference>
<accession>A0A382GA95</accession>
<feature type="transmembrane region" description="Helical" evidence="7">
    <location>
        <begin position="374"/>
        <end position="395"/>
    </location>
</feature>
<dbReference type="PANTHER" id="PTHR23513:SF9">
    <property type="entry name" value="ENTEROBACTIN EXPORTER ENTS"/>
    <property type="match status" value="1"/>
</dbReference>
<comment type="subcellular location">
    <subcellularLocation>
        <location evidence="1">Cell membrane</location>
        <topology evidence="1">Multi-pass membrane protein</topology>
    </subcellularLocation>
</comment>
<name>A0A382GA95_9ZZZZ</name>
<dbReference type="GO" id="GO:0005886">
    <property type="term" value="C:plasma membrane"/>
    <property type="evidence" value="ECO:0007669"/>
    <property type="project" value="UniProtKB-SubCell"/>
</dbReference>
<dbReference type="CDD" id="cd06173">
    <property type="entry name" value="MFS_MefA_like"/>
    <property type="match status" value="1"/>
</dbReference>
<evidence type="ECO:0000256" key="5">
    <source>
        <dbReference type="ARBA" id="ARBA00022989"/>
    </source>
</evidence>
<keyword evidence="6 7" id="KW-0472">Membrane</keyword>
<organism evidence="8">
    <name type="scientific">marine metagenome</name>
    <dbReference type="NCBI Taxonomy" id="408172"/>
    <lineage>
        <taxon>unclassified sequences</taxon>
        <taxon>metagenomes</taxon>
        <taxon>ecological metagenomes</taxon>
    </lineage>
</organism>
<reference evidence="8" key="1">
    <citation type="submission" date="2018-05" db="EMBL/GenBank/DDBJ databases">
        <authorList>
            <person name="Lanie J.A."/>
            <person name="Ng W.-L."/>
            <person name="Kazmierczak K.M."/>
            <person name="Andrzejewski T.M."/>
            <person name="Davidsen T.M."/>
            <person name="Wayne K.J."/>
            <person name="Tettelin H."/>
            <person name="Glass J.I."/>
            <person name="Rusch D."/>
            <person name="Podicherti R."/>
            <person name="Tsui H.-C.T."/>
            <person name="Winkler M.E."/>
        </authorList>
    </citation>
    <scope>NUCLEOTIDE SEQUENCE</scope>
</reference>
<feature type="transmembrane region" description="Helical" evidence="7">
    <location>
        <begin position="57"/>
        <end position="77"/>
    </location>
</feature>
<evidence type="ECO:0000256" key="6">
    <source>
        <dbReference type="ARBA" id="ARBA00023136"/>
    </source>
</evidence>
<feature type="transmembrane region" description="Helical" evidence="7">
    <location>
        <begin position="268"/>
        <end position="287"/>
    </location>
</feature>
<dbReference type="GO" id="GO:0022857">
    <property type="term" value="F:transmembrane transporter activity"/>
    <property type="evidence" value="ECO:0007669"/>
    <property type="project" value="InterPro"/>
</dbReference>
<feature type="transmembrane region" description="Helical" evidence="7">
    <location>
        <begin position="89"/>
        <end position="110"/>
    </location>
</feature>
<sequence>MSSNHSTQQEQTDSRPWAVFKHGDFNLLLTSGVAMVVASTLTILISGQWLYEETRSAAQLGLLGSVHLVQLPVALYGGTLADSVDRKKLMALTQSVSLMMLLALTILAWTDQLVPWHIFAVTGVSGIVGLLGGSARPAMLPRVVPRPLLIHGVTTQNITFQIAAVAAPFIFWQMFESFGVTISFAVATGIAFVATIMPVMLRTSGKPEGGSARAPLNSLKEGYAFVMGHQLLPGLFLLDIGVTVVSYYRMLFPVFADHLYGLGASGTGLLSAANSIGAIVGSSVVFLTNRFSRKGMLVLFATLAYAILLFAFGLNTIFVVGLIIVAALGAMDSIGQTMRQAVAQLTTPDKLLGRASSAHSFSAMAANNLGQIEVGVLSAAIGAGTTMVVGGVISLM</sequence>
<feature type="non-terminal residue" evidence="8">
    <location>
        <position position="396"/>
    </location>
</feature>
<keyword evidence="5 7" id="KW-1133">Transmembrane helix</keyword>
<dbReference type="Pfam" id="PF07690">
    <property type="entry name" value="MFS_1"/>
    <property type="match status" value="1"/>
</dbReference>
<dbReference type="PANTHER" id="PTHR23513">
    <property type="entry name" value="INTEGRAL MEMBRANE EFFLUX PROTEIN-RELATED"/>
    <property type="match status" value="1"/>
</dbReference>
<evidence type="ECO:0000256" key="7">
    <source>
        <dbReference type="SAM" id="Phobius"/>
    </source>
</evidence>
<feature type="transmembrane region" description="Helical" evidence="7">
    <location>
        <begin position="25"/>
        <end position="51"/>
    </location>
</feature>
<keyword evidence="3" id="KW-1003">Cell membrane</keyword>
<feature type="transmembrane region" description="Helical" evidence="7">
    <location>
        <begin position="116"/>
        <end position="136"/>
    </location>
</feature>
<dbReference type="SUPFAM" id="SSF103473">
    <property type="entry name" value="MFS general substrate transporter"/>
    <property type="match status" value="1"/>
</dbReference>
<evidence type="ECO:0008006" key="9">
    <source>
        <dbReference type="Google" id="ProtNLM"/>
    </source>
</evidence>
<evidence type="ECO:0000256" key="2">
    <source>
        <dbReference type="ARBA" id="ARBA00022448"/>
    </source>
</evidence>
<feature type="transmembrane region" description="Helical" evidence="7">
    <location>
        <begin position="299"/>
        <end position="328"/>
    </location>
</feature>
<gene>
    <name evidence="8" type="ORF">METZ01_LOCUS223975</name>
</gene>
<protein>
    <recommendedName>
        <fullName evidence="9">Major facilitator superfamily (MFS) profile domain-containing protein</fullName>
    </recommendedName>
</protein>
<feature type="transmembrane region" description="Helical" evidence="7">
    <location>
        <begin position="222"/>
        <end position="248"/>
    </location>
</feature>
<dbReference type="InterPro" id="IPR036259">
    <property type="entry name" value="MFS_trans_sf"/>
</dbReference>
<proteinExistence type="predicted"/>
<keyword evidence="2" id="KW-0813">Transport</keyword>
<feature type="transmembrane region" description="Helical" evidence="7">
    <location>
        <begin position="148"/>
        <end position="172"/>
    </location>
</feature>
<evidence type="ECO:0000256" key="3">
    <source>
        <dbReference type="ARBA" id="ARBA00022475"/>
    </source>
</evidence>
<dbReference type="Gene3D" id="1.20.1250.20">
    <property type="entry name" value="MFS general substrate transporter like domains"/>
    <property type="match status" value="1"/>
</dbReference>
<keyword evidence="4 7" id="KW-0812">Transmembrane</keyword>